<protein>
    <submittedName>
        <fullName evidence="3">Oxidoreductase</fullName>
    </submittedName>
</protein>
<keyword evidence="4" id="KW-1185">Reference proteome</keyword>
<accession>A0ABQ3VBW2</accession>
<dbReference type="InterPro" id="IPR052515">
    <property type="entry name" value="Gfo/Idh/MocA_Oxidoreductase"/>
</dbReference>
<evidence type="ECO:0000259" key="1">
    <source>
        <dbReference type="Pfam" id="PF01408"/>
    </source>
</evidence>
<evidence type="ECO:0000313" key="4">
    <source>
        <dbReference type="Proteomes" id="UP000635565"/>
    </source>
</evidence>
<proteinExistence type="predicted"/>
<dbReference type="Proteomes" id="UP000635565">
    <property type="component" value="Unassembled WGS sequence"/>
</dbReference>
<dbReference type="Pfam" id="PF01408">
    <property type="entry name" value="GFO_IDH_MocA"/>
    <property type="match status" value="1"/>
</dbReference>
<dbReference type="SUPFAM" id="SSF51735">
    <property type="entry name" value="NAD(P)-binding Rossmann-fold domains"/>
    <property type="match status" value="1"/>
</dbReference>
<dbReference type="PANTHER" id="PTHR43249">
    <property type="entry name" value="UDP-N-ACETYL-2-AMINO-2-DEOXY-D-GLUCURONATE OXIDASE"/>
    <property type="match status" value="1"/>
</dbReference>
<evidence type="ECO:0000259" key="2">
    <source>
        <dbReference type="Pfam" id="PF22725"/>
    </source>
</evidence>
<dbReference type="RefSeq" id="WP_201360957.1">
    <property type="nucleotide sequence ID" value="NZ_BNJJ01000003.1"/>
</dbReference>
<dbReference type="SUPFAM" id="SSF55347">
    <property type="entry name" value="Glyceraldehyde-3-phosphate dehydrogenase-like, C-terminal domain"/>
    <property type="match status" value="1"/>
</dbReference>
<dbReference type="Gene3D" id="3.40.50.720">
    <property type="entry name" value="NAD(P)-binding Rossmann-like Domain"/>
    <property type="match status" value="1"/>
</dbReference>
<reference evidence="3 4" key="1">
    <citation type="journal article" date="2021" name="Int. J. Syst. Evol. Microbiol.">
        <title>Reticulibacter mediterranei gen. nov., sp. nov., within the new family Reticulibacteraceae fam. nov., and Ktedonospora formicarum gen. nov., sp. nov., Ktedonobacter robiniae sp. nov., Dictyobacter formicarum sp. nov. and Dictyobacter arantiisoli sp. nov., belonging to the class Ktedonobacteria.</title>
        <authorList>
            <person name="Yabe S."/>
            <person name="Zheng Y."/>
            <person name="Wang C.M."/>
            <person name="Sakai Y."/>
            <person name="Abe K."/>
            <person name="Yokota A."/>
            <person name="Donadio S."/>
            <person name="Cavaletti L."/>
            <person name="Monciardini P."/>
        </authorList>
    </citation>
    <scope>NUCLEOTIDE SEQUENCE [LARGE SCALE GENOMIC DNA]</scope>
    <source>
        <strain evidence="3 4">SOSP1-9</strain>
    </source>
</reference>
<dbReference type="Pfam" id="PF22725">
    <property type="entry name" value="GFO_IDH_MocA_C3"/>
    <property type="match status" value="1"/>
</dbReference>
<sequence>MSRYRAAIIGTGGIAGNHIKALHDLKDRVEVVAAVDVVRDRVEEYSKKNGIPRYYTDAGEMLEKEHPDLVHIATPPNIHYQLIIQALQAGASVLCEKPMCTSLAELDHIAAVEQQTGNFCSSVFQWRFGSRGQHFKQLIREEALGRPLVGICQTTWFRNAAYYEVPWRGKWSTEGGGPTMGHGIHAMDLFLWLLGDWQEVSAFTGTLDRAIEVEDVSLAMVRFKNRAMGSIVNSVLSPRQETYLRFDFQKATVELTGLYSYTNENWRFTQPDGQDDAAVTTRWNELTLNLASSHKSQLSQLLDSLDHQQRPLSSTPDIRPTLDFLTSIYKSAATGQIVQRGSIVAGDPFYDHVSGTGLQKA</sequence>
<dbReference type="Gene3D" id="3.30.360.10">
    <property type="entry name" value="Dihydrodipicolinate Reductase, domain 2"/>
    <property type="match status" value="1"/>
</dbReference>
<dbReference type="InterPro" id="IPR055170">
    <property type="entry name" value="GFO_IDH_MocA-like_dom"/>
</dbReference>
<organism evidence="3 4">
    <name type="scientific">Dictyobacter formicarum</name>
    <dbReference type="NCBI Taxonomy" id="2778368"/>
    <lineage>
        <taxon>Bacteria</taxon>
        <taxon>Bacillati</taxon>
        <taxon>Chloroflexota</taxon>
        <taxon>Ktedonobacteria</taxon>
        <taxon>Ktedonobacterales</taxon>
        <taxon>Dictyobacteraceae</taxon>
        <taxon>Dictyobacter</taxon>
    </lineage>
</organism>
<feature type="domain" description="GFO/IDH/MocA-like oxidoreductase" evidence="2">
    <location>
        <begin position="134"/>
        <end position="251"/>
    </location>
</feature>
<dbReference type="EMBL" id="BNJJ01000003">
    <property type="protein sequence ID" value="GHO83280.1"/>
    <property type="molecule type" value="Genomic_DNA"/>
</dbReference>
<gene>
    <name evidence="3" type="ORF">KSZ_12860</name>
</gene>
<dbReference type="InterPro" id="IPR036291">
    <property type="entry name" value="NAD(P)-bd_dom_sf"/>
</dbReference>
<evidence type="ECO:0000313" key="3">
    <source>
        <dbReference type="EMBL" id="GHO83280.1"/>
    </source>
</evidence>
<dbReference type="PANTHER" id="PTHR43249:SF1">
    <property type="entry name" value="D-GLUCOSIDE 3-DEHYDROGENASE"/>
    <property type="match status" value="1"/>
</dbReference>
<name>A0ABQ3VBW2_9CHLR</name>
<feature type="domain" description="Gfo/Idh/MocA-like oxidoreductase N-terminal" evidence="1">
    <location>
        <begin position="5"/>
        <end position="121"/>
    </location>
</feature>
<comment type="caution">
    <text evidence="3">The sequence shown here is derived from an EMBL/GenBank/DDBJ whole genome shotgun (WGS) entry which is preliminary data.</text>
</comment>
<dbReference type="InterPro" id="IPR000683">
    <property type="entry name" value="Gfo/Idh/MocA-like_OxRdtase_N"/>
</dbReference>